<organism evidence="3 4">
    <name type="scientific">Paracoccus suum</name>
    <dbReference type="NCBI Taxonomy" id="2259340"/>
    <lineage>
        <taxon>Bacteria</taxon>
        <taxon>Pseudomonadati</taxon>
        <taxon>Pseudomonadota</taxon>
        <taxon>Alphaproteobacteria</taxon>
        <taxon>Rhodobacterales</taxon>
        <taxon>Paracoccaceae</taxon>
        <taxon>Paracoccus</taxon>
    </lineage>
</organism>
<evidence type="ECO:0000313" key="3">
    <source>
        <dbReference type="EMBL" id="AXC48452.1"/>
    </source>
</evidence>
<dbReference type="InterPro" id="IPR015942">
    <property type="entry name" value="Asp/Glu/hydantoin_racemase"/>
</dbReference>
<sequence length="259" mass="27145">MEKASLGKHLTLGVIGGMGPTASLDFLSKLIAATPVTCEQDHIRVILDSNPKVPERNQAISAQARGETPELGDPGPELAAMARGLQVAGADFLIMACNTAHAFAPEIKAAITIPFVSMVDETVAHAAATARGAVGILATQGCVDAALYQTALDGVGIKAIVLEPEAQARFMELLHEIKLGDLSGRVRAGMAELGRSLIRRGAGAIIAGCTEVPLVLSQDDIEVPLLDSTDHLARRCVRYARGIEPLPKPLAPIRNNAKV</sequence>
<dbReference type="NCBIfam" id="TIGR00035">
    <property type="entry name" value="asp_race"/>
    <property type="match status" value="1"/>
</dbReference>
<dbReference type="KEGG" id="pars:DRW48_00920"/>
<keyword evidence="2 3" id="KW-0413">Isomerase</keyword>
<dbReference type="EMBL" id="CP030918">
    <property type="protein sequence ID" value="AXC48452.1"/>
    <property type="molecule type" value="Genomic_DNA"/>
</dbReference>
<evidence type="ECO:0000256" key="1">
    <source>
        <dbReference type="ARBA" id="ARBA00007847"/>
    </source>
</evidence>
<protein>
    <submittedName>
        <fullName evidence="3">Amino acid racemase</fullName>
        <ecNumber evidence="3">5.1.1.-</ecNumber>
    </submittedName>
</protein>
<dbReference type="InterPro" id="IPR018187">
    <property type="entry name" value="Asp/Glu_racemase_AS_1"/>
</dbReference>
<evidence type="ECO:0000313" key="4">
    <source>
        <dbReference type="Proteomes" id="UP000252023"/>
    </source>
</evidence>
<name>A0A344PGE7_9RHOB</name>
<dbReference type="PROSITE" id="PS00923">
    <property type="entry name" value="ASP_GLU_RACEMASE_1"/>
    <property type="match status" value="1"/>
</dbReference>
<dbReference type="GO" id="GO:0047661">
    <property type="term" value="F:amino-acid racemase activity"/>
    <property type="evidence" value="ECO:0007669"/>
    <property type="project" value="InterPro"/>
</dbReference>
<dbReference type="OrthoDB" id="9803739at2"/>
<evidence type="ECO:0000256" key="2">
    <source>
        <dbReference type="ARBA" id="ARBA00023235"/>
    </source>
</evidence>
<accession>A0A344PGE7</accession>
<dbReference type="SUPFAM" id="SSF53681">
    <property type="entry name" value="Aspartate/glutamate racemase"/>
    <property type="match status" value="2"/>
</dbReference>
<dbReference type="Proteomes" id="UP000252023">
    <property type="component" value="Chromosome"/>
</dbReference>
<reference evidence="4" key="1">
    <citation type="submission" date="2018-07" db="EMBL/GenBank/DDBJ databases">
        <title>Genome sequencing of Paracoccus sp. SC2-6.</title>
        <authorList>
            <person name="Heo J."/>
            <person name="Kim S.-J."/>
            <person name="Kwon S.-W."/>
        </authorList>
    </citation>
    <scope>NUCLEOTIDE SEQUENCE [LARGE SCALE GENOMIC DNA]</scope>
    <source>
        <strain evidence="4">SC2-6</strain>
    </source>
</reference>
<dbReference type="PANTHER" id="PTHR21198:SF7">
    <property type="entry name" value="ASPARTATE-GLUTAMATE RACEMASE FAMILY"/>
    <property type="match status" value="1"/>
</dbReference>
<proteinExistence type="inferred from homology"/>
<dbReference type="InterPro" id="IPR001920">
    <property type="entry name" value="Asp/Glu_race"/>
</dbReference>
<dbReference type="Gene3D" id="3.40.50.1860">
    <property type="match status" value="2"/>
</dbReference>
<dbReference type="EC" id="5.1.1.-" evidence="3"/>
<comment type="similarity">
    <text evidence="1">Belongs to the aspartate/glutamate racemases family.</text>
</comment>
<keyword evidence="4" id="KW-1185">Reference proteome</keyword>
<dbReference type="PANTHER" id="PTHR21198">
    <property type="entry name" value="GLUTAMATE RACEMASE"/>
    <property type="match status" value="1"/>
</dbReference>
<dbReference type="RefSeq" id="WP_114074772.1">
    <property type="nucleotide sequence ID" value="NZ_CP030918.1"/>
</dbReference>
<dbReference type="Pfam" id="PF01177">
    <property type="entry name" value="Asp_Glu_race"/>
    <property type="match status" value="1"/>
</dbReference>
<dbReference type="AlphaFoldDB" id="A0A344PGE7"/>
<gene>
    <name evidence="3" type="ORF">DRW48_00920</name>
</gene>
<dbReference type="InterPro" id="IPR004380">
    <property type="entry name" value="Asp_race"/>
</dbReference>